<dbReference type="InterPro" id="IPR036237">
    <property type="entry name" value="Xyl_isomerase-like_sf"/>
</dbReference>
<dbReference type="Proteomes" id="UP000419743">
    <property type="component" value="Unassembled WGS sequence"/>
</dbReference>
<comment type="caution">
    <text evidence="3">The sequence shown here is derived from an EMBL/GenBank/DDBJ whole genome shotgun (WGS) entry which is preliminary data.</text>
</comment>
<dbReference type="Pfam" id="PF01261">
    <property type="entry name" value="AP_endonuc_2"/>
    <property type="match status" value="1"/>
</dbReference>
<accession>A0A7M4DEV3</accession>
<protein>
    <submittedName>
        <fullName evidence="3">D-tagatose 3-epimerase</fullName>
        <ecNumber evidence="3">5.3.1.-</ecNumber>
    </submittedName>
</protein>
<dbReference type="InterPro" id="IPR013022">
    <property type="entry name" value="Xyl_isomerase-like_TIM-brl"/>
</dbReference>
<feature type="domain" description="Xylose isomerase-like TIM barrel" evidence="2">
    <location>
        <begin position="74"/>
        <end position="251"/>
    </location>
</feature>
<dbReference type="SUPFAM" id="SSF51658">
    <property type="entry name" value="Xylose isomerase-like"/>
    <property type="match status" value="1"/>
</dbReference>
<evidence type="ECO:0000256" key="1">
    <source>
        <dbReference type="ARBA" id="ARBA00023277"/>
    </source>
</evidence>
<evidence type="ECO:0000259" key="2">
    <source>
        <dbReference type="Pfam" id="PF01261"/>
    </source>
</evidence>
<dbReference type="AlphaFoldDB" id="A0A7M4DEV3"/>
<keyword evidence="1" id="KW-0119">Carbohydrate metabolism</keyword>
<dbReference type="Gene3D" id="3.20.20.150">
    <property type="entry name" value="Divalent-metal-dependent TIM barrel enzymes"/>
    <property type="match status" value="1"/>
</dbReference>
<reference evidence="3 4" key="1">
    <citation type="submission" date="2019-11" db="EMBL/GenBank/DDBJ databases">
        <authorList>
            <person name="Criscuolo A."/>
        </authorList>
    </citation>
    <scope>NUCLEOTIDE SEQUENCE [LARGE SCALE GENOMIC DNA]</scope>
    <source>
        <strain evidence="3">CIP111667</strain>
    </source>
</reference>
<evidence type="ECO:0000313" key="3">
    <source>
        <dbReference type="EMBL" id="VZO35446.1"/>
    </source>
</evidence>
<dbReference type="PANTHER" id="PTHR12110:SF21">
    <property type="entry name" value="XYLOSE ISOMERASE-LIKE TIM BARREL DOMAIN-CONTAINING PROTEIN"/>
    <property type="match status" value="1"/>
</dbReference>
<name>A0A7M4DEV3_9MICO</name>
<organism evidence="3 4">
    <name type="scientific">Occultella aeris</name>
    <dbReference type="NCBI Taxonomy" id="2761496"/>
    <lineage>
        <taxon>Bacteria</taxon>
        <taxon>Bacillati</taxon>
        <taxon>Actinomycetota</taxon>
        <taxon>Actinomycetes</taxon>
        <taxon>Micrococcales</taxon>
        <taxon>Ruaniaceae</taxon>
        <taxon>Occultella</taxon>
    </lineage>
</organism>
<sequence>MTEFGVIVGTDGVDAAWSAGADYVEPTIVGNLVVPSQDGGWMRSPHYDGAPSPSFAILFPGELQLADPSFPTERIDAYLESAMAIVGSAAQPGAKIVFGSGRARTLPDGVDEAQGRALLARVLTRARDVAARHDLRVLLEPLHRGETNMINSITEAVAFLDEFSIADVQVVADLFHIMTEAEPLDVVRDEGARIGHAHIADSGRIPPGQGDWPLAAFLTALREGGYTGPVSVECHFADFEPELTAALAHLRALDAAA</sequence>
<evidence type="ECO:0000313" key="4">
    <source>
        <dbReference type="Proteomes" id="UP000419743"/>
    </source>
</evidence>
<dbReference type="InterPro" id="IPR050312">
    <property type="entry name" value="IolE/XylAMocC-like"/>
</dbReference>
<gene>
    <name evidence="3" type="ORF">HALOF300_00644</name>
</gene>
<keyword evidence="3" id="KW-0413">Isomerase</keyword>
<dbReference type="PANTHER" id="PTHR12110">
    <property type="entry name" value="HYDROXYPYRUVATE ISOMERASE"/>
    <property type="match status" value="1"/>
</dbReference>
<proteinExistence type="predicted"/>
<keyword evidence="4" id="KW-1185">Reference proteome</keyword>
<dbReference type="RefSeq" id="WP_197522263.1">
    <property type="nucleotide sequence ID" value="NZ_CACRYJ010000011.1"/>
</dbReference>
<dbReference type="EC" id="5.3.1.-" evidence="3"/>
<dbReference type="EMBL" id="CACRYJ010000011">
    <property type="protein sequence ID" value="VZO35446.1"/>
    <property type="molecule type" value="Genomic_DNA"/>
</dbReference>
<dbReference type="GO" id="GO:0016853">
    <property type="term" value="F:isomerase activity"/>
    <property type="evidence" value="ECO:0007669"/>
    <property type="project" value="UniProtKB-KW"/>
</dbReference>